<name>A0A915HM33_ROMCU</name>
<keyword evidence="2" id="KW-1185">Reference proteome</keyword>
<evidence type="ECO:0000313" key="3">
    <source>
        <dbReference type="WBParaSite" id="nRc.2.0.1.t02591-RA"/>
    </source>
</evidence>
<sequence length="353" mass="40201">MKVPGCLVNSPTTDSMIFPERKALLFNVNGGQLKKNRNESRANIPSVEKKKGQQTLIAFNEGRKIRSPRDTTRKMQVTEKKKPRRKKLQKEHVEAPASIKLRGIYFPSNGTIDNDKEACSKLINLNHFERREKDGCYFYSASTRRYKPATGLHRCDGNVRVVENPATRERIRRKRCIVLETLPNSARIACAVYDKCKGGALVNAAVKCKDYPARLIRADGHCYIRKSKVKCATQATSDALCHVPGRPNNFGGYHIDQATQSCVGFFGSMSRRTVYPDNSSCQEAIQYENKFLRRRRGFPRNAQSKLGSRRGRHIEQDSSDIGHSFLDLEDTLRRMGFNGKIDRYPDPKKLLQF</sequence>
<proteinExistence type="predicted"/>
<feature type="compositionally biased region" description="Basic and acidic residues" evidence="1">
    <location>
        <begin position="66"/>
        <end position="80"/>
    </location>
</feature>
<organism evidence="2 3">
    <name type="scientific">Romanomermis culicivorax</name>
    <name type="common">Nematode worm</name>
    <dbReference type="NCBI Taxonomy" id="13658"/>
    <lineage>
        <taxon>Eukaryota</taxon>
        <taxon>Metazoa</taxon>
        <taxon>Ecdysozoa</taxon>
        <taxon>Nematoda</taxon>
        <taxon>Enoplea</taxon>
        <taxon>Dorylaimia</taxon>
        <taxon>Mermithida</taxon>
        <taxon>Mermithoidea</taxon>
        <taxon>Mermithidae</taxon>
        <taxon>Romanomermis</taxon>
    </lineage>
</organism>
<feature type="region of interest" description="Disordered" evidence="1">
    <location>
        <begin position="66"/>
        <end position="93"/>
    </location>
</feature>
<accession>A0A915HM33</accession>
<dbReference type="AlphaFoldDB" id="A0A915HM33"/>
<protein>
    <submittedName>
        <fullName evidence="3">Uncharacterized protein</fullName>
    </submittedName>
</protein>
<evidence type="ECO:0000256" key="1">
    <source>
        <dbReference type="SAM" id="MobiDB-lite"/>
    </source>
</evidence>
<evidence type="ECO:0000313" key="2">
    <source>
        <dbReference type="Proteomes" id="UP000887565"/>
    </source>
</evidence>
<dbReference type="Proteomes" id="UP000887565">
    <property type="component" value="Unplaced"/>
</dbReference>
<reference evidence="3" key="1">
    <citation type="submission" date="2022-11" db="UniProtKB">
        <authorList>
            <consortium name="WormBaseParasite"/>
        </authorList>
    </citation>
    <scope>IDENTIFICATION</scope>
</reference>
<dbReference type="WBParaSite" id="nRc.2.0.1.t02591-RA">
    <property type="protein sequence ID" value="nRc.2.0.1.t02591-RA"/>
    <property type="gene ID" value="nRc.2.0.1.g02591"/>
</dbReference>